<dbReference type="EMBL" id="NFZW01000022">
    <property type="protein sequence ID" value="RFA33256.1"/>
    <property type="molecule type" value="Genomic_DNA"/>
</dbReference>
<dbReference type="RefSeq" id="WP_116303490.1">
    <property type="nucleotide sequence ID" value="NZ_NFZV01000022.1"/>
</dbReference>
<feature type="transmembrane region" description="Helical" evidence="1">
    <location>
        <begin position="39"/>
        <end position="59"/>
    </location>
</feature>
<dbReference type="Proteomes" id="UP000256763">
    <property type="component" value="Unassembled WGS sequence"/>
</dbReference>
<gene>
    <name evidence="2" type="ORF">CAL65_17970</name>
</gene>
<name>A0A3E0WMQ2_9GAMM</name>
<reference evidence="3" key="1">
    <citation type="submission" date="2017-05" db="EMBL/GenBank/DDBJ databases">
        <authorList>
            <person name="Sharma S."/>
            <person name="Sidhu C."/>
            <person name="Pinnaka A.K."/>
        </authorList>
    </citation>
    <scope>NUCLEOTIDE SEQUENCE [LARGE SCALE GENOMIC DNA]</scope>
    <source>
        <strain evidence="3">AK93</strain>
    </source>
</reference>
<dbReference type="AlphaFoldDB" id="A0A3E0WMQ2"/>
<keyword evidence="1" id="KW-0472">Membrane</keyword>
<evidence type="ECO:0000313" key="3">
    <source>
        <dbReference type="Proteomes" id="UP000256763"/>
    </source>
</evidence>
<accession>A0A3E0WMQ2</accession>
<organism evidence="2 3">
    <name type="scientific">Alkalilimnicola ehrlichii</name>
    <dbReference type="NCBI Taxonomy" id="351052"/>
    <lineage>
        <taxon>Bacteria</taxon>
        <taxon>Pseudomonadati</taxon>
        <taxon>Pseudomonadota</taxon>
        <taxon>Gammaproteobacteria</taxon>
        <taxon>Chromatiales</taxon>
        <taxon>Ectothiorhodospiraceae</taxon>
        <taxon>Alkalilimnicola</taxon>
    </lineage>
</organism>
<keyword evidence="1" id="KW-1133">Transmembrane helix</keyword>
<evidence type="ECO:0000313" key="2">
    <source>
        <dbReference type="EMBL" id="RFA33256.1"/>
    </source>
</evidence>
<protein>
    <submittedName>
        <fullName evidence="2">Uncharacterized protein</fullName>
    </submittedName>
</protein>
<proteinExistence type="predicted"/>
<keyword evidence="1" id="KW-0812">Transmembrane</keyword>
<sequence>MAGPTWGAEDVELCGIFGPVEASDLVAVIEAIRLSAECLVPVVAVVVGSVNTVLGYLSIREKLERRKQLRQSSETQLLDSVERAVNRLAGHLVALGVEKERAEEIGREAVAALVEEPASGDALLARLNQGRD</sequence>
<comment type="caution">
    <text evidence="2">The sequence shown here is derived from an EMBL/GenBank/DDBJ whole genome shotgun (WGS) entry which is preliminary data.</text>
</comment>
<evidence type="ECO:0000256" key="1">
    <source>
        <dbReference type="SAM" id="Phobius"/>
    </source>
</evidence>
<keyword evidence="3" id="KW-1185">Reference proteome</keyword>